<protein>
    <submittedName>
        <fullName evidence="2">Transporter</fullName>
    </submittedName>
</protein>
<reference evidence="2" key="2">
    <citation type="submission" date="2021-09" db="EMBL/GenBank/DDBJ databases">
        <authorList>
            <person name="Gilroy R."/>
        </authorList>
    </citation>
    <scope>NUCLEOTIDE SEQUENCE</scope>
    <source>
        <strain evidence="2">ChiSjej5B23-16112</strain>
    </source>
</reference>
<evidence type="ECO:0000256" key="1">
    <source>
        <dbReference type="SAM" id="Phobius"/>
    </source>
</evidence>
<dbReference type="PROSITE" id="PS51300">
    <property type="entry name" value="NIRD"/>
    <property type="match status" value="1"/>
</dbReference>
<organism evidence="2 3">
    <name type="scientific">Lachnoclostridium phocaeense</name>
    <dbReference type="NCBI Taxonomy" id="1871021"/>
    <lineage>
        <taxon>Bacteria</taxon>
        <taxon>Bacillati</taxon>
        <taxon>Bacillota</taxon>
        <taxon>Clostridia</taxon>
        <taxon>Lachnospirales</taxon>
        <taxon>Lachnospiraceae</taxon>
    </lineage>
</organism>
<reference evidence="2" key="1">
    <citation type="journal article" date="2021" name="PeerJ">
        <title>Extensive microbial diversity within the chicken gut microbiome revealed by metagenomics and culture.</title>
        <authorList>
            <person name="Gilroy R."/>
            <person name="Ravi A."/>
            <person name="Getino M."/>
            <person name="Pursley I."/>
            <person name="Horton D.L."/>
            <person name="Alikhan N.F."/>
            <person name="Baker D."/>
            <person name="Gharbi K."/>
            <person name="Hall N."/>
            <person name="Watson M."/>
            <person name="Adriaenssens E.M."/>
            <person name="Foster-Nyarko E."/>
            <person name="Jarju S."/>
            <person name="Secka A."/>
            <person name="Antonio M."/>
            <person name="Oren A."/>
            <person name="Chaudhuri R.R."/>
            <person name="La Ragione R."/>
            <person name="Hildebrand F."/>
            <person name="Pallen M.J."/>
        </authorList>
    </citation>
    <scope>NUCLEOTIDE SEQUENCE</scope>
    <source>
        <strain evidence="2">ChiSjej5B23-16112</strain>
    </source>
</reference>
<keyword evidence="1" id="KW-0812">Transmembrane</keyword>
<feature type="transmembrane region" description="Helical" evidence="1">
    <location>
        <begin position="92"/>
        <end position="113"/>
    </location>
</feature>
<dbReference type="EMBL" id="DYVY01000119">
    <property type="protein sequence ID" value="HJF94613.1"/>
    <property type="molecule type" value="Genomic_DNA"/>
</dbReference>
<dbReference type="Proteomes" id="UP000769156">
    <property type="component" value="Unassembled WGS sequence"/>
</dbReference>
<dbReference type="AlphaFoldDB" id="A0A921LER8"/>
<keyword evidence="1" id="KW-1133">Transmembrane helix</keyword>
<gene>
    <name evidence="2" type="ORF">K8V82_07460</name>
</gene>
<evidence type="ECO:0000313" key="2">
    <source>
        <dbReference type="EMBL" id="HJF94613.1"/>
    </source>
</evidence>
<comment type="caution">
    <text evidence="2">The sequence shown here is derived from an EMBL/GenBank/DDBJ whole genome shotgun (WGS) entry which is preliminary data.</text>
</comment>
<sequence length="204" mass="23258">MKKYFAAFLSRLAMFMEFFISIMLAVGIILLCLRLASSLMYIPDLDKYPNYEDLLEACFELIIGVELIRMMYYHTPDTVFEVLLFAIARQIIMDHSSAFSSLIGVCAIAVLFATRKYLFFGFDLADKNLFRGSSRVRVVNKLMGCQIPHETDAETLEEVLRARCAAEDIEPKEGACVYFEDTGLRVAKMRDGKISRVEVIHAIH</sequence>
<proteinExistence type="predicted"/>
<name>A0A921LER8_9FIRM</name>
<accession>A0A921LER8</accession>
<keyword evidence="1" id="KW-0472">Membrane</keyword>
<evidence type="ECO:0000313" key="3">
    <source>
        <dbReference type="Proteomes" id="UP000769156"/>
    </source>
</evidence>
<feature type="transmembrane region" description="Helical" evidence="1">
    <location>
        <begin position="12"/>
        <end position="33"/>
    </location>
</feature>